<dbReference type="AlphaFoldDB" id="A0A345UNA4"/>
<dbReference type="KEGG" id="cprv:CYPRO_2715"/>
<dbReference type="SUPFAM" id="SSF53756">
    <property type="entry name" value="UDP-Glycosyltransferase/glycogen phosphorylase"/>
    <property type="match status" value="1"/>
</dbReference>
<dbReference type="CDD" id="cd03794">
    <property type="entry name" value="GT4_WbuB-like"/>
    <property type="match status" value="1"/>
</dbReference>
<feature type="domain" description="Glycosyltransferase subfamily 4-like N-terminal" evidence="2">
    <location>
        <begin position="20"/>
        <end position="231"/>
    </location>
</feature>
<dbReference type="EMBL" id="CP027806">
    <property type="protein sequence ID" value="AXJ01956.1"/>
    <property type="molecule type" value="Genomic_DNA"/>
</dbReference>
<dbReference type="InterPro" id="IPR001296">
    <property type="entry name" value="Glyco_trans_1"/>
</dbReference>
<evidence type="ECO:0000259" key="2">
    <source>
        <dbReference type="Pfam" id="PF13579"/>
    </source>
</evidence>
<dbReference type="Pfam" id="PF13579">
    <property type="entry name" value="Glyco_trans_4_4"/>
    <property type="match status" value="1"/>
</dbReference>
<evidence type="ECO:0000259" key="1">
    <source>
        <dbReference type="Pfam" id="PF00534"/>
    </source>
</evidence>
<dbReference type="PANTHER" id="PTHR45947">
    <property type="entry name" value="SULFOQUINOVOSYL TRANSFERASE SQD2"/>
    <property type="match status" value="1"/>
</dbReference>
<reference evidence="3 4" key="1">
    <citation type="submission" date="2018-03" db="EMBL/GenBank/DDBJ databases">
        <title>Phenotypic and genomic properties of Cyclonatronum proteinivorum gen. nov., sp. nov., a haloalkaliphilic bacteroidete from soda lakes possessing Na+-translocating rhodopsin.</title>
        <authorList>
            <person name="Toshchakov S.V."/>
            <person name="Korzhenkov A."/>
            <person name="Samarov N.I."/>
            <person name="Kublanov I.V."/>
            <person name="Muntyan M.S."/>
            <person name="Sorokin D.Y."/>
        </authorList>
    </citation>
    <scope>NUCLEOTIDE SEQUENCE [LARGE SCALE GENOMIC DNA]</scope>
    <source>
        <strain evidence="3 4">Omega</strain>
    </source>
</reference>
<accession>A0A345UNA4</accession>
<gene>
    <name evidence="3" type="ORF">CYPRO_2715</name>
</gene>
<dbReference type="Pfam" id="PF00534">
    <property type="entry name" value="Glycos_transf_1"/>
    <property type="match status" value="1"/>
</dbReference>
<dbReference type="GO" id="GO:0016758">
    <property type="term" value="F:hexosyltransferase activity"/>
    <property type="evidence" value="ECO:0007669"/>
    <property type="project" value="TreeGrafter"/>
</dbReference>
<dbReference type="InterPro" id="IPR028098">
    <property type="entry name" value="Glyco_trans_4-like_N"/>
</dbReference>
<keyword evidence="4" id="KW-1185">Reference proteome</keyword>
<sequence>MKRVLLITYYWPPSGGSGVQRWLKYARYLPASGWQPVIYTPLNPEAPATDESLLSDVPPEAEILKRPITEPYQWYKKVTGRKESVNVGFIRSERDGPESRAELFSRWVRGNFFIPDARCLWIRPSVRYLRSYLSQNPADAIISTGPPHSMHRIAQKLAHKTGLPWLADFRDPWTGIDFYDDLLLTPPADHLHHRMERAVLSKADVVTTVSPHISRELYRKGARRVEVIPNGYDPADFSGLEDSRKPDSNTFTLLHSGSLVPSRNPHSLWAALSRLCDTLPGFRESLRIRLVGSVDGSVRQSVEKAGLSRQCEVVPYLPHQEALREVFSSDVLLLLINQTANAEGFLSGKVFEYLAAGRPVLCIGPKKGDAAALLRETEAGLTHDFDDQDGIFITLKEWFAAWQKQQPVTTPNLEAVQKYSRPFQAAQVAALLDRLPARND</sequence>
<evidence type="ECO:0000313" key="3">
    <source>
        <dbReference type="EMBL" id="AXJ01956.1"/>
    </source>
</evidence>
<name>A0A345UNA4_9BACT</name>
<dbReference type="Proteomes" id="UP000254808">
    <property type="component" value="Chromosome"/>
</dbReference>
<proteinExistence type="predicted"/>
<dbReference type="InterPro" id="IPR050194">
    <property type="entry name" value="Glycosyltransferase_grp1"/>
</dbReference>
<evidence type="ECO:0000313" key="4">
    <source>
        <dbReference type="Proteomes" id="UP000254808"/>
    </source>
</evidence>
<dbReference type="PANTHER" id="PTHR45947:SF3">
    <property type="entry name" value="SULFOQUINOVOSYL TRANSFERASE SQD2"/>
    <property type="match status" value="1"/>
</dbReference>
<feature type="domain" description="Glycosyl transferase family 1" evidence="1">
    <location>
        <begin position="246"/>
        <end position="388"/>
    </location>
</feature>
<protein>
    <submittedName>
        <fullName evidence="3">Glycosyltransferase involved in cell wall bisynthesis</fullName>
    </submittedName>
</protein>
<keyword evidence="3" id="KW-0808">Transferase</keyword>
<organism evidence="3 4">
    <name type="scientific">Cyclonatronum proteinivorum</name>
    <dbReference type="NCBI Taxonomy" id="1457365"/>
    <lineage>
        <taxon>Bacteria</taxon>
        <taxon>Pseudomonadati</taxon>
        <taxon>Balneolota</taxon>
        <taxon>Balneolia</taxon>
        <taxon>Balneolales</taxon>
        <taxon>Cyclonatronaceae</taxon>
        <taxon>Cyclonatronum</taxon>
    </lineage>
</organism>
<dbReference type="Gene3D" id="3.40.50.2000">
    <property type="entry name" value="Glycogen Phosphorylase B"/>
    <property type="match status" value="2"/>
</dbReference>